<dbReference type="Proteomes" id="UP000035680">
    <property type="component" value="Unassembled WGS sequence"/>
</dbReference>
<proteinExistence type="predicted"/>
<feature type="coiled-coil region" evidence="1">
    <location>
        <begin position="5"/>
        <end position="42"/>
    </location>
</feature>
<dbReference type="WBParaSite" id="SVE_0717200.1">
    <property type="protein sequence ID" value="SVE_0717200.1"/>
    <property type="gene ID" value="SVE_0717200"/>
</dbReference>
<evidence type="ECO:0000256" key="1">
    <source>
        <dbReference type="SAM" id="Coils"/>
    </source>
</evidence>
<keyword evidence="1" id="KW-0175">Coiled coil</keyword>
<name>A0A0K0FE94_STRVS</name>
<accession>A0A0K0FE94</accession>
<sequence>MDKILKDMEELLEESKRTGEMLKNLKDKKITVDEQLNEEYQEYVCQQIIKESGLKLARDIDYAVRNKQILLQKYQQQKQHMSKMLQETQNIMLSRSNQ</sequence>
<keyword evidence="2" id="KW-1185">Reference proteome</keyword>
<protein>
    <submittedName>
        <fullName evidence="3">Flagellar FliJ protein</fullName>
    </submittedName>
</protein>
<reference evidence="3" key="2">
    <citation type="submission" date="2015-08" db="UniProtKB">
        <authorList>
            <consortium name="WormBaseParasite"/>
        </authorList>
    </citation>
    <scope>IDENTIFICATION</scope>
</reference>
<dbReference type="AlphaFoldDB" id="A0A0K0FE94"/>
<organism evidence="2 3">
    <name type="scientific">Strongyloides venezuelensis</name>
    <name type="common">Threadworm</name>
    <dbReference type="NCBI Taxonomy" id="75913"/>
    <lineage>
        <taxon>Eukaryota</taxon>
        <taxon>Metazoa</taxon>
        <taxon>Ecdysozoa</taxon>
        <taxon>Nematoda</taxon>
        <taxon>Chromadorea</taxon>
        <taxon>Rhabditida</taxon>
        <taxon>Tylenchina</taxon>
        <taxon>Panagrolaimomorpha</taxon>
        <taxon>Strongyloidoidea</taxon>
        <taxon>Strongyloididae</taxon>
        <taxon>Strongyloides</taxon>
    </lineage>
</organism>
<evidence type="ECO:0000313" key="2">
    <source>
        <dbReference type="Proteomes" id="UP000035680"/>
    </source>
</evidence>
<evidence type="ECO:0000313" key="3">
    <source>
        <dbReference type="WBParaSite" id="SVE_0717200.1"/>
    </source>
</evidence>
<reference evidence="2" key="1">
    <citation type="submission" date="2014-07" db="EMBL/GenBank/DDBJ databases">
        <authorList>
            <person name="Martin A.A"/>
            <person name="De Silva N."/>
        </authorList>
    </citation>
    <scope>NUCLEOTIDE SEQUENCE</scope>
</reference>